<dbReference type="Pfam" id="PF04773">
    <property type="entry name" value="FecR"/>
    <property type="match status" value="1"/>
</dbReference>
<gene>
    <name evidence="4" type="ORF">IE90_13715</name>
</gene>
<dbReference type="InterPro" id="IPR032508">
    <property type="entry name" value="FecR_C"/>
</dbReference>
<dbReference type="Gene3D" id="3.55.50.30">
    <property type="match status" value="1"/>
</dbReference>
<dbReference type="EMBL" id="JPIT01000032">
    <property type="protein sequence ID" value="KIO43256.1"/>
    <property type="molecule type" value="Genomic_DNA"/>
</dbReference>
<sequence length="385" mass="44188">MKKYSKIIDELSDLTCRELLSWLNLAEKERLNFLREEYGISMFDKKKIVACVEAAENSFDRKKAYREFRKQIRKPRNMSGRITLWGSIAAASIVIFLGIWQGIKESSLPLEREAMNQIEPGRSMAVVTMAGGKRIRLERNSLQVREEDGTMLHVAEGKLTYSPTSEDTISLLNTLNVPRGGEYNLILSDGTEVWLNAETEITFPVKFSGNFREIALKGEAYFEVRSDSLHPFIVKTSKGKIRVLGTSFNVRDYGNENETVTTLVSGKVLYSSKITNEEKLTLLPGFQVVDRGEGQPELRKVDLLFYTGWRDGKYVFEDTSLEDIMNTLERWYDIEVFYVTLEVKKLRFTGDLERYKSISIFLNLIETGGDVKFNVKGKKVWIEKK</sequence>
<dbReference type="PANTHER" id="PTHR30273">
    <property type="entry name" value="PERIPLASMIC SIGNAL SENSOR AND SIGMA FACTOR ACTIVATOR FECR-RELATED"/>
    <property type="match status" value="1"/>
</dbReference>
<keyword evidence="1" id="KW-0812">Transmembrane</keyword>
<keyword evidence="1" id="KW-1133">Transmembrane helix</keyword>
<evidence type="ECO:0000256" key="1">
    <source>
        <dbReference type="SAM" id="Phobius"/>
    </source>
</evidence>
<dbReference type="GO" id="GO:0016989">
    <property type="term" value="F:sigma factor antagonist activity"/>
    <property type="evidence" value="ECO:0007669"/>
    <property type="project" value="TreeGrafter"/>
</dbReference>
<dbReference type="InterPro" id="IPR012373">
    <property type="entry name" value="Ferrdict_sens_TM"/>
</dbReference>
<evidence type="ECO:0000259" key="2">
    <source>
        <dbReference type="Pfam" id="PF04773"/>
    </source>
</evidence>
<evidence type="ECO:0000313" key="5">
    <source>
        <dbReference type="Proteomes" id="UP000031937"/>
    </source>
</evidence>
<evidence type="ECO:0000259" key="3">
    <source>
        <dbReference type="Pfam" id="PF16344"/>
    </source>
</evidence>
<feature type="domain" description="FecR protein" evidence="2">
    <location>
        <begin position="174"/>
        <end position="268"/>
    </location>
</feature>
<name>A0AB34R452_9PORP</name>
<feature type="domain" description="Protein FecR C-terminal" evidence="3">
    <location>
        <begin position="313"/>
        <end position="382"/>
    </location>
</feature>
<dbReference type="RefSeq" id="WP_041504364.1">
    <property type="nucleotide sequence ID" value="NZ_JPIT01000032.1"/>
</dbReference>
<dbReference type="PIRSF" id="PIRSF018266">
    <property type="entry name" value="FecR"/>
    <property type="match status" value="1"/>
</dbReference>
<dbReference type="PANTHER" id="PTHR30273:SF2">
    <property type="entry name" value="PROTEIN FECR"/>
    <property type="match status" value="1"/>
</dbReference>
<organism evidence="4 5">
    <name type="scientific">Sanguibacteroides justesenii</name>
    <dbReference type="NCBI Taxonomy" id="1547597"/>
    <lineage>
        <taxon>Bacteria</taxon>
        <taxon>Pseudomonadati</taxon>
        <taxon>Bacteroidota</taxon>
        <taxon>Bacteroidia</taxon>
        <taxon>Bacteroidales</taxon>
        <taxon>Porphyromonadaceae</taxon>
        <taxon>Sanguibacteroides</taxon>
    </lineage>
</organism>
<accession>A0AB34R452</accession>
<dbReference type="InterPro" id="IPR006860">
    <property type="entry name" value="FecR"/>
</dbReference>
<dbReference type="Proteomes" id="UP000031937">
    <property type="component" value="Unassembled WGS sequence"/>
</dbReference>
<protein>
    <recommendedName>
        <fullName evidence="6">DUF4974 domain-containing protein</fullName>
    </recommendedName>
</protein>
<evidence type="ECO:0000313" key="4">
    <source>
        <dbReference type="EMBL" id="KIO43256.1"/>
    </source>
</evidence>
<dbReference type="AlphaFoldDB" id="A0AB34R452"/>
<feature type="transmembrane region" description="Helical" evidence="1">
    <location>
        <begin position="82"/>
        <end position="103"/>
    </location>
</feature>
<evidence type="ECO:0008006" key="6">
    <source>
        <dbReference type="Google" id="ProtNLM"/>
    </source>
</evidence>
<dbReference type="Gene3D" id="2.60.120.1440">
    <property type="match status" value="1"/>
</dbReference>
<proteinExistence type="predicted"/>
<comment type="caution">
    <text evidence="4">The sequence shown here is derived from an EMBL/GenBank/DDBJ whole genome shotgun (WGS) entry which is preliminary data.</text>
</comment>
<dbReference type="Pfam" id="PF16344">
    <property type="entry name" value="FecR_C"/>
    <property type="match status" value="1"/>
</dbReference>
<reference evidence="4 5" key="1">
    <citation type="submission" date="2014-07" db="EMBL/GenBank/DDBJ databases">
        <title>Porphyromonadaceae bacterium OUH 334697 = ATCC BAA-2682 = DSM 28341 draft genome.</title>
        <authorList>
            <person name="Sydenham T.V."/>
            <person name="Hasman H."/>
            <person name="Justesen U.S."/>
        </authorList>
    </citation>
    <scope>NUCLEOTIDE SEQUENCE [LARGE SCALE GENOMIC DNA]</scope>
    <source>
        <strain evidence="4 5">OUH 334697</strain>
    </source>
</reference>
<keyword evidence="1" id="KW-0472">Membrane</keyword>